<dbReference type="InterPro" id="IPR048254">
    <property type="entry name" value="CDP_ALCOHOL_P_TRANSF_CS"/>
</dbReference>
<dbReference type="GO" id="GO:0008654">
    <property type="term" value="P:phospholipid biosynthetic process"/>
    <property type="evidence" value="ECO:0007669"/>
    <property type="project" value="InterPro"/>
</dbReference>
<evidence type="ECO:0000256" key="2">
    <source>
        <dbReference type="RuleBase" id="RU003750"/>
    </source>
</evidence>
<keyword evidence="5" id="KW-1185">Reference proteome</keyword>
<keyword evidence="3" id="KW-1133">Transmembrane helix</keyword>
<evidence type="ECO:0000313" key="5">
    <source>
        <dbReference type="Proteomes" id="UP001500194"/>
    </source>
</evidence>
<accession>A0AAV3T4F3</accession>
<dbReference type="PROSITE" id="PS00379">
    <property type="entry name" value="CDP_ALCOHOL_P_TRANSF"/>
    <property type="match status" value="1"/>
</dbReference>
<evidence type="ECO:0000256" key="3">
    <source>
        <dbReference type="SAM" id="Phobius"/>
    </source>
</evidence>
<feature type="transmembrane region" description="Helical" evidence="3">
    <location>
        <begin position="186"/>
        <end position="203"/>
    </location>
</feature>
<feature type="transmembrane region" description="Helical" evidence="3">
    <location>
        <begin position="81"/>
        <end position="104"/>
    </location>
</feature>
<dbReference type="Proteomes" id="UP001500194">
    <property type="component" value="Unassembled WGS sequence"/>
</dbReference>
<feature type="transmembrane region" description="Helical" evidence="3">
    <location>
        <begin position="56"/>
        <end position="74"/>
    </location>
</feature>
<protein>
    <submittedName>
        <fullName evidence="4">Protein sorting system archaetidylserine synthase</fullName>
    </submittedName>
</protein>
<dbReference type="Pfam" id="PF01066">
    <property type="entry name" value="CDP-OH_P_transf"/>
    <property type="match status" value="1"/>
</dbReference>
<dbReference type="GO" id="GO:0016020">
    <property type="term" value="C:membrane"/>
    <property type="evidence" value="ECO:0007669"/>
    <property type="project" value="InterPro"/>
</dbReference>
<comment type="similarity">
    <text evidence="2">Belongs to the CDP-alcohol phosphatidyltransferase class-I family.</text>
</comment>
<dbReference type="EMBL" id="BAAADU010000002">
    <property type="protein sequence ID" value="GAA0658404.1"/>
    <property type="molecule type" value="Genomic_DNA"/>
</dbReference>
<dbReference type="InterPro" id="IPR043130">
    <property type="entry name" value="CDP-OH_PTrfase_TM_dom"/>
</dbReference>
<dbReference type="NCBIfam" id="NF038086">
    <property type="entry name" value="anchor_synt_A"/>
    <property type="match status" value="1"/>
</dbReference>
<feature type="transmembrane region" description="Helical" evidence="3">
    <location>
        <begin position="124"/>
        <end position="149"/>
    </location>
</feature>
<dbReference type="AlphaFoldDB" id="A0AAV3T4F3"/>
<evidence type="ECO:0000256" key="1">
    <source>
        <dbReference type="ARBA" id="ARBA00022679"/>
    </source>
</evidence>
<name>A0AAV3T4F3_9EURY</name>
<dbReference type="GO" id="GO:0016780">
    <property type="term" value="F:phosphotransferase activity, for other substituted phosphate groups"/>
    <property type="evidence" value="ECO:0007669"/>
    <property type="project" value="InterPro"/>
</dbReference>
<organism evidence="4 5">
    <name type="scientific">Salarchaeum japonicum</name>
    <dbReference type="NCBI Taxonomy" id="555573"/>
    <lineage>
        <taxon>Archaea</taxon>
        <taxon>Methanobacteriati</taxon>
        <taxon>Methanobacteriota</taxon>
        <taxon>Stenosarchaea group</taxon>
        <taxon>Halobacteria</taxon>
        <taxon>Halobacteriales</taxon>
        <taxon>Halobacteriaceae</taxon>
    </lineage>
</organism>
<evidence type="ECO:0000313" key="4">
    <source>
        <dbReference type="EMBL" id="GAA0658404.1"/>
    </source>
</evidence>
<feature type="transmembrane region" description="Helical" evidence="3">
    <location>
        <begin position="161"/>
        <end position="180"/>
    </location>
</feature>
<gene>
    <name evidence="4" type="ORF">GCM10009019_23450</name>
</gene>
<keyword evidence="3" id="KW-0472">Membrane</keyword>
<keyword evidence="1 2" id="KW-0808">Transferase</keyword>
<dbReference type="Gene3D" id="1.20.120.1760">
    <property type="match status" value="1"/>
</dbReference>
<proteinExistence type="inferred from homology"/>
<comment type="caution">
    <text evidence="4">The sequence shown here is derived from an EMBL/GenBank/DDBJ whole genome shotgun (WGS) entry which is preliminary data.</text>
</comment>
<reference evidence="4 5" key="1">
    <citation type="journal article" date="2019" name="Int. J. Syst. Evol. Microbiol.">
        <title>The Global Catalogue of Microorganisms (GCM) 10K type strain sequencing project: providing services to taxonomists for standard genome sequencing and annotation.</title>
        <authorList>
            <consortium name="The Broad Institute Genomics Platform"/>
            <consortium name="The Broad Institute Genome Sequencing Center for Infectious Disease"/>
            <person name="Wu L."/>
            <person name="Ma J."/>
        </authorList>
    </citation>
    <scope>NUCLEOTIDE SEQUENCE [LARGE SCALE GENOMIC DNA]</scope>
    <source>
        <strain evidence="4 5">JCM 16327</strain>
    </source>
</reference>
<dbReference type="InterPro" id="IPR000462">
    <property type="entry name" value="CDP-OH_P_trans"/>
</dbReference>
<sequence>MNAGLGFAAVAAATVSVALAARVLLLAAIVDAIDGLLARRYGGTPVGEYLDSLADVASFGVAPAALVFAAVADANPAKSPLVLASVVAGALFVAAAVVRLGLYTAYDTGRAETRGVQTTLAGTILAAGLLAGATPLALLVALAAFVALMVSRIPYPDLRPAHALAMGVVQALALLAPNVAGHALPRLLLAFALTYLLLAPRFYPRTEGKP</sequence>
<keyword evidence="3" id="KW-0812">Transmembrane</keyword>